<name>A0A095SJ84_9GAMM</name>
<evidence type="ECO:0000313" key="2">
    <source>
        <dbReference type="EMBL" id="KGD64716.1"/>
    </source>
</evidence>
<comment type="subcellular location">
    <subcellularLocation>
        <location evidence="1">Cytoplasm</location>
    </subcellularLocation>
</comment>
<dbReference type="STRING" id="1177154.Y5S_02082"/>
<keyword evidence="3" id="KW-1185">Reference proteome</keyword>
<comment type="function">
    <text evidence="1">Required for efficient ubiquinone (coenzyme Q) biosynthesis. UbiK is probably an accessory factor of Ubi enzymes and facilitates ubiquinone biosynthesis by acting as an assembly factor, a targeting factor, or both.</text>
</comment>
<keyword evidence="1" id="KW-0175">Coiled coil</keyword>
<dbReference type="eggNOG" id="COG2960">
    <property type="taxonomic scope" value="Bacteria"/>
</dbReference>
<comment type="caution">
    <text evidence="2">The sequence shown here is derived from an EMBL/GenBank/DDBJ whole genome shotgun (WGS) entry which is preliminary data.</text>
</comment>
<keyword evidence="1" id="KW-0963">Cytoplasm</keyword>
<dbReference type="PANTHER" id="PTHR38040:SF1">
    <property type="entry name" value="UBIQUINONE BIOSYNTHESIS ACCESSORY FACTOR UBIK"/>
    <property type="match status" value="1"/>
</dbReference>
<dbReference type="InterPro" id="IPR007475">
    <property type="entry name" value="UbiK"/>
</dbReference>
<organism evidence="2 3">
    <name type="scientific">Alcanivorax nanhaiticus</name>
    <dbReference type="NCBI Taxonomy" id="1177154"/>
    <lineage>
        <taxon>Bacteria</taxon>
        <taxon>Pseudomonadati</taxon>
        <taxon>Pseudomonadota</taxon>
        <taxon>Gammaproteobacteria</taxon>
        <taxon>Oceanospirillales</taxon>
        <taxon>Alcanivoracaceae</taxon>
        <taxon>Alcanivorax</taxon>
    </lineage>
</organism>
<reference evidence="2 3" key="1">
    <citation type="submission" date="2012-09" db="EMBL/GenBank/DDBJ databases">
        <title>Genome Sequence of alkane-degrading Bacterium Alcanivorax sp. 19-m-6.</title>
        <authorList>
            <person name="Lai Q."/>
            <person name="Shao Z."/>
        </authorList>
    </citation>
    <scope>NUCLEOTIDE SEQUENCE [LARGE SCALE GENOMIC DNA]</scope>
    <source>
        <strain evidence="2 3">19-m-6</strain>
    </source>
</reference>
<dbReference type="OrthoDB" id="5297354at2"/>
<dbReference type="PATRIC" id="fig|1177154.3.peg.2118"/>
<dbReference type="Proteomes" id="UP000029444">
    <property type="component" value="Unassembled WGS sequence"/>
</dbReference>
<comment type="pathway">
    <text evidence="1">Cofactor biosynthesis; ubiquinone biosynthesis.</text>
</comment>
<dbReference type="AlphaFoldDB" id="A0A095SJ84"/>
<feature type="coiled-coil region" evidence="1">
    <location>
        <begin position="52"/>
        <end position="79"/>
    </location>
</feature>
<dbReference type="Pfam" id="PF04380">
    <property type="entry name" value="BMFP"/>
    <property type="match status" value="1"/>
</dbReference>
<dbReference type="EMBL" id="ARXV01000007">
    <property type="protein sequence ID" value="KGD64716.1"/>
    <property type="molecule type" value="Genomic_DNA"/>
</dbReference>
<protein>
    <recommendedName>
        <fullName evidence="1">Ubiquinone biosynthesis accessory factor UbiK</fullName>
    </recommendedName>
</protein>
<keyword evidence="1" id="KW-0831">Ubiquinone biosynthesis</keyword>
<comment type="similarity">
    <text evidence="1">Belongs to the UbiK family.</text>
</comment>
<evidence type="ECO:0000313" key="3">
    <source>
        <dbReference type="Proteomes" id="UP000029444"/>
    </source>
</evidence>
<evidence type="ECO:0000256" key="1">
    <source>
        <dbReference type="HAMAP-Rule" id="MF_02216"/>
    </source>
</evidence>
<gene>
    <name evidence="1" type="primary">ubiK</name>
    <name evidence="2" type="ORF">Y5S_02082</name>
</gene>
<sequence>MPDLPIIDRLMADISRRLPADLGSLRSEVERNVRSVLAETVSRMDLITREEFDIQQQVLMRTREKLEALEKQVAELEKGTDS</sequence>
<dbReference type="HAMAP" id="MF_02216">
    <property type="entry name" value="UbiK"/>
    <property type="match status" value="1"/>
</dbReference>
<dbReference type="GO" id="GO:0006744">
    <property type="term" value="P:ubiquinone biosynthetic process"/>
    <property type="evidence" value="ECO:0007669"/>
    <property type="project" value="UniProtKB-UniRule"/>
</dbReference>
<dbReference type="RefSeq" id="WP_035232829.1">
    <property type="nucleotide sequence ID" value="NZ_ARXV01000007.1"/>
</dbReference>
<accession>A0A095SJ84</accession>
<dbReference type="UniPathway" id="UPA00232"/>
<proteinExistence type="inferred from homology"/>
<dbReference type="PANTHER" id="PTHR38040">
    <property type="entry name" value="UBIQUINONE BIOSYNTHESIS ACCESSORY FACTOR UBIK"/>
    <property type="match status" value="1"/>
</dbReference>
<dbReference type="GO" id="GO:0005829">
    <property type="term" value="C:cytosol"/>
    <property type="evidence" value="ECO:0007669"/>
    <property type="project" value="TreeGrafter"/>
</dbReference>